<dbReference type="InterPro" id="IPR052700">
    <property type="entry name" value="Carb_kinase_PfkB-like"/>
</dbReference>
<dbReference type="PANTHER" id="PTHR43320:SF3">
    <property type="entry name" value="CARBOHYDRATE KINASE PFKB DOMAIN-CONTAINING PROTEIN"/>
    <property type="match status" value="1"/>
</dbReference>
<dbReference type="InterPro" id="IPR011611">
    <property type="entry name" value="PfkB_dom"/>
</dbReference>
<dbReference type="Gene3D" id="3.40.1190.20">
    <property type="match status" value="1"/>
</dbReference>
<dbReference type="EMBL" id="CAEZUD010000046">
    <property type="protein sequence ID" value="CAB4594198.1"/>
    <property type="molecule type" value="Genomic_DNA"/>
</dbReference>
<keyword evidence="3" id="KW-0418">Kinase</keyword>
<dbReference type="PROSITE" id="PS00583">
    <property type="entry name" value="PFKB_KINASES_1"/>
    <property type="match status" value="1"/>
</dbReference>
<accession>A0A6J6I1A3</accession>
<dbReference type="PANTHER" id="PTHR43320">
    <property type="entry name" value="SUGAR KINASE"/>
    <property type="match status" value="1"/>
</dbReference>
<keyword evidence="2" id="KW-0808">Transferase</keyword>
<organism evidence="6">
    <name type="scientific">freshwater metagenome</name>
    <dbReference type="NCBI Taxonomy" id="449393"/>
    <lineage>
        <taxon>unclassified sequences</taxon>
        <taxon>metagenomes</taxon>
        <taxon>ecological metagenomes</taxon>
    </lineage>
</organism>
<evidence type="ECO:0000256" key="1">
    <source>
        <dbReference type="ARBA" id="ARBA00010688"/>
    </source>
</evidence>
<evidence type="ECO:0000313" key="7">
    <source>
        <dbReference type="EMBL" id="CAB4716514.1"/>
    </source>
</evidence>
<comment type="similarity">
    <text evidence="1">Belongs to the carbohydrate kinase PfkB family.</text>
</comment>
<dbReference type="EMBL" id="CAEZYL010000006">
    <property type="protein sequence ID" value="CAB4716514.1"/>
    <property type="molecule type" value="Genomic_DNA"/>
</dbReference>
<dbReference type="InterPro" id="IPR002173">
    <property type="entry name" value="Carboh/pur_kinase_PfkB_CS"/>
</dbReference>
<dbReference type="GO" id="GO:0016301">
    <property type="term" value="F:kinase activity"/>
    <property type="evidence" value="ECO:0007669"/>
    <property type="project" value="UniProtKB-KW"/>
</dbReference>
<evidence type="ECO:0000313" key="6">
    <source>
        <dbReference type="EMBL" id="CAB4617565.1"/>
    </source>
</evidence>
<evidence type="ECO:0000259" key="4">
    <source>
        <dbReference type="Pfam" id="PF00294"/>
    </source>
</evidence>
<dbReference type="Pfam" id="PF00294">
    <property type="entry name" value="PfkB"/>
    <property type="match status" value="1"/>
</dbReference>
<dbReference type="PROSITE" id="PS00584">
    <property type="entry name" value="PFKB_KINASES_2"/>
    <property type="match status" value="1"/>
</dbReference>
<gene>
    <name evidence="5" type="ORF">UFOPK1778_00875</name>
    <name evidence="6" type="ORF">UFOPK1863_00817</name>
    <name evidence="7" type="ORF">UFOPK2689_00247</name>
</gene>
<evidence type="ECO:0000256" key="2">
    <source>
        <dbReference type="ARBA" id="ARBA00022679"/>
    </source>
</evidence>
<protein>
    <submittedName>
        <fullName evidence="6">Unannotated protein</fullName>
    </submittedName>
</protein>
<dbReference type="SUPFAM" id="SSF53613">
    <property type="entry name" value="Ribokinase-like"/>
    <property type="match status" value="1"/>
</dbReference>
<feature type="domain" description="Carbohydrate kinase PfkB" evidence="4">
    <location>
        <begin position="1"/>
        <end position="284"/>
    </location>
</feature>
<reference evidence="6" key="1">
    <citation type="submission" date="2020-05" db="EMBL/GenBank/DDBJ databases">
        <authorList>
            <person name="Chiriac C."/>
            <person name="Salcher M."/>
            <person name="Ghai R."/>
            <person name="Kavagutti S V."/>
        </authorList>
    </citation>
    <scope>NUCLEOTIDE SEQUENCE</scope>
</reference>
<sequence>MNRILCIGDIMLDVTAVIGKDITQGLETRAKISTQGGGAAANVASWLATHGTSAYVIARVGDDSAGRTVIEELDRFGVEHSHSVIAGANTGVVIVIVDGQGERTMFPDSGANAGLNKSDLPPLDGFDAIYLSGYSLINPLSREGILEIIEIARAKKLSIVFDPATIGMLAEVGVAKVREWISLTDLLILNEEEAQFISGRANPIEAAADLLQLVPQVVIKRGAIGALGQRRGEPVVQVEATPTTVLDTTGAGDAFAAGFIHIWSAGGELVDALKSGAERAGRCVALIGSRPLVAPQK</sequence>
<dbReference type="InterPro" id="IPR029056">
    <property type="entry name" value="Ribokinase-like"/>
</dbReference>
<evidence type="ECO:0000256" key="3">
    <source>
        <dbReference type="ARBA" id="ARBA00022777"/>
    </source>
</evidence>
<dbReference type="PRINTS" id="PR00990">
    <property type="entry name" value="RIBOKINASE"/>
</dbReference>
<dbReference type="CDD" id="cd01166">
    <property type="entry name" value="KdgK"/>
    <property type="match status" value="1"/>
</dbReference>
<evidence type="ECO:0000313" key="5">
    <source>
        <dbReference type="EMBL" id="CAB4594198.1"/>
    </source>
</evidence>
<dbReference type="AlphaFoldDB" id="A0A6J6I1A3"/>
<name>A0A6J6I1A3_9ZZZZ</name>
<proteinExistence type="inferred from homology"/>
<dbReference type="InterPro" id="IPR002139">
    <property type="entry name" value="Ribo/fructo_kinase"/>
</dbReference>
<dbReference type="EMBL" id="CAEZUY010000079">
    <property type="protein sequence ID" value="CAB4617565.1"/>
    <property type="molecule type" value="Genomic_DNA"/>
</dbReference>